<protein>
    <submittedName>
        <fullName evidence="4">GGDEF domain-containing protein</fullName>
    </submittedName>
</protein>
<sequence>MASDGLGRALQRLGARLRQPEMMVFLPATTLAAFWWGGEPALILAALGLPLVFVLLGAFRWDADDPAHLAEHAGGLALRPQIISALDVVLQDSATTGKTTACLVVQFDDAAVLLDRHGRAAQTEVLLRSAERICAALRQGDTVARLEGGGFAIALAEVRRMDLETLVQLAARLQSALAPPISIDAARLYITCSIGFCLGARAPTGRALLDAAQVAADEALRNGPGAIRAYAPDMARKRADRDAYREVLEIALDHGEIRPHFQPQISTDTGTISGFEALARWHHPERGLVPPAEFLDAIEEAGLSERLGEVILYHALTALVRWDKAGFRVPRVGVNFSAAELRNPKLAEKLKWELDRFDLTPDRLAVEILETVVADTDNDVIVHNIAALARLGCGVDLDDFGTGHASITNIRRFTVRRLKIDRSFVTRVDEDREQQKMVAAILSLAEQLELETLAEGVETPGEHAMLAQLGCGHVQGFGIARPMPFDDTFDWISGHRARQMATPKIGHKAR</sequence>
<feature type="transmembrane region" description="Helical" evidence="1">
    <location>
        <begin position="42"/>
        <end position="59"/>
    </location>
</feature>
<reference evidence="4" key="1">
    <citation type="submission" date="2020-05" db="EMBL/GenBank/DDBJ databases">
        <title>Fertoebacter nigrum gen. nov., sp. nov., a new member of the family Rhodobacteraceae.</title>
        <authorList>
            <person name="Szuroczki S."/>
            <person name="Abbaszade G."/>
            <person name="Buni D."/>
            <person name="Schumann P."/>
            <person name="Toth E."/>
        </authorList>
    </citation>
    <scope>NUCLEOTIDE SEQUENCE</scope>
    <source>
        <strain evidence="4">RG-N-1a</strain>
    </source>
</reference>
<dbReference type="InterPro" id="IPR001633">
    <property type="entry name" value="EAL_dom"/>
</dbReference>
<accession>A0A8X8GWM5</accession>
<name>A0A8X8GWM5_9RHOB</name>
<gene>
    <name evidence="4" type="ORF">GEU84_008845</name>
</gene>
<feature type="domain" description="GGDEF" evidence="3">
    <location>
        <begin position="98"/>
        <end position="232"/>
    </location>
</feature>
<dbReference type="Gene3D" id="3.30.70.270">
    <property type="match status" value="1"/>
</dbReference>
<evidence type="ECO:0000313" key="4">
    <source>
        <dbReference type="EMBL" id="NUB44487.1"/>
    </source>
</evidence>
<dbReference type="Gene3D" id="3.20.20.450">
    <property type="entry name" value="EAL domain"/>
    <property type="match status" value="1"/>
</dbReference>
<dbReference type="CDD" id="cd01948">
    <property type="entry name" value="EAL"/>
    <property type="match status" value="1"/>
</dbReference>
<evidence type="ECO:0000256" key="1">
    <source>
        <dbReference type="SAM" id="Phobius"/>
    </source>
</evidence>
<dbReference type="SMART" id="SM00052">
    <property type="entry name" value="EAL"/>
    <property type="match status" value="1"/>
</dbReference>
<feature type="domain" description="EAL" evidence="2">
    <location>
        <begin position="241"/>
        <end position="496"/>
    </location>
</feature>
<dbReference type="InterPro" id="IPR000160">
    <property type="entry name" value="GGDEF_dom"/>
</dbReference>
<dbReference type="InterPro" id="IPR043128">
    <property type="entry name" value="Rev_trsase/Diguanyl_cyclase"/>
</dbReference>
<keyword evidence="5" id="KW-1185">Reference proteome</keyword>
<dbReference type="SUPFAM" id="SSF141868">
    <property type="entry name" value="EAL domain-like"/>
    <property type="match status" value="1"/>
</dbReference>
<evidence type="ECO:0000259" key="3">
    <source>
        <dbReference type="PROSITE" id="PS50887"/>
    </source>
</evidence>
<dbReference type="GO" id="GO:0071111">
    <property type="term" value="F:cyclic-guanylate-specific phosphodiesterase activity"/>
    <property type="evidence" value="ECO:0007669"/>
    <property type="project" value="InterPro"/>
</dbReference>
<dbReference type="InterPro" id="IPR050706">
    <property type="entry name" value="Cyclic-di-GMP_PDE-like"/>
</dbReference>
<comment type="caution">
    <text evidence="4">The sequence shown here is derived from an EMBL/GenBank/DDBJ whole genome shotgun (WGS) entry which is preliminary data.</text>
</comment>
<dbReference type="Proteomes" id="UP000484076">
    <property type="component" value="Unassembled WGS sequence"/>
</dbReference>
<dbReference type="InterPro" id="IPR035919">
    <property type="entry name" value="EAL_sf"/>
</dbReference>
<organism evidence="4 5">
    <name type="scientific">Fertoeibacter niger</name>
    <dbReference type="NCBI Taxonomy" id="2656921"/>
    <lineage>
        <taxon>Bacteria</taxon>
        <taxon>Pseudomonadati</taxon>
        <taxon>Pseudomonadota</taxon>
        <taxon>Alphaproteobacteria</taxon>
        <taxon>Rhodobacterales</taxon>
        <taxon>Paracoccaceae</taxon>
        <taxon>Fertoeibacter</taxon>
    </lineage>
</organism>
<dbReference type="AlphaFoldDB" id="A0A8X8GWM5"/>
<dbReference type="PROSITE" id="PS50883">
    <property type="entry name" value="EAL"/>
    <property type="match status" value="1"/>
</dbReference>
<dbReference type="Pfam" id="PF00563">
    <property type="entry name" value="EAL"/>
    <property type="match status" value="1"/>
</dbReference>
<dbReference type="RefSeq" id="WP_174539597.1">
    <property type="nucleotide sequence ID" value="NZ_WHUT02000004.1"/>
</dbReference>
<proteinExistence type="predicted"/>
<dbReference type="EMBL" id="WHUT02000004">
    <property type="protein sequence ID" value="NUB44487.1"/>
    <property type="molecule type" value="Genomic_DNA"/>
</dbReference>
<evidence type="ECO:0000259" key="2">
    <source>
        <dbReference type="PROSITE" id="PS50883"/>
    </source>
</evidence>
<keyword evidence="1" id="KW-0812">Transmembrane</keyword>
<evidence type="ECO:0000313" key="5">
    <source>
        <dbReference type="Proteomes" id="UP000484076"/>
    </source>
</evidence>
<dbReference type="Pfam" id="PF00990">
    <property type="entry name" value="GGDEF"/>
    <property type="match status" value="1"/>
</dbReference>
<keyword evidence="1" id="KW-0472">Membrane</keyword>
<dbReference type="SMART" id="SM00267">
    <property type="entry name" value="GGDEF"/>
    <property type="match status" value="1"/>
</dbReference>
<dbReference type="PROSITE" id="PS50887">
    <property type="entry name" value="GGDEF"/>
    <property type="match status" value="1"/>
</dbReference>
<keyword evidence="1" id="KW-1133">Transmembrane helix</keyword>
<dbReference type="SUPFAM" id="SSF55073">
    <property type="entry name" value="Nucleotide cyclase"/>
    <property type="match status" value="1"/>
</dbReference>
<dbReference type="PANTHER" id="PTHR33121">
    <property type="entry name" value="CYCLIC DI-GMP PHOSPHODIESTERASE PDEF"/>
    <property type="match status" value="1"/>
</dbReference>
<dbReference type="InterPro" id="IPR029787">
    <property type="entry name" value="Nucleotide_cyclase"/>
</dbReference>
<dbReference type="PANTHER" id="PTHR33121:SF70">
    <property type="entry name" value="SIGNALING PROTEIN YKOW"/>
    <property type="match status" value="1"/>
</dbReference>